<gene>
    <name evidence="5" type="ORF">Dsin_013868</name>
</gene>
<evidence type="ECO:0000259" key="4">
    <source>
        <dbReference type="Pfam" id="PF18052"/>
    </source>
</evidence>
<dbReference type="GO" id="GO:0006952">
    <property type="term" value="P:defense response"/>
    <property type="evidence" value="ECO:0007669"/>
    <property type="project" value="UniProtKB-KW"/>
</dbReference>
<sequence length="114" mass="12814">MAEAIVSIVLEQLTSEIYKKLREEVRLVKGVRNEINKLTSNFRAIQNVHHDAEQKQVKERPVRGDEMLLGECDASTAKTFLESEAAVIDINQPEPVAAGIRFLYDNSGLIKKCC</sequence>
<evidence type="ECO:0000256" key="2">
    <source>
        <dbReference type="ARBA" id="ARBA00022741"/>
    </source>
</evidence>
<keyword evidence="1" id="KW-0677">Repeat</keyword>
<dbReference type="Pfam" id="PF18052">
    <property type="entry name" value="Rx_N"/>
    <property type="match status" value="1"/>
</dbReference>
<comment type="caution">
    <text evidence="5">The sequence shown here is derived from an EMBL/GenBank/DDBJ whole genome shotgun (WGS) entry which is preliminary data.</text>
</comment>
<evidence type="ECO:0000313" key="5">
    <source>
        <dbReference type="EMBL" id="KAK3219898.1"/>
    </source>
</evidence>
<dbReference type="Proteomes" id="UP001281410">
    <property type="component" value="Unassembled WGS sequence"/>
</dbReference>
<keyword evidence="3" id="KW-0611">Plant defense</keyword>
<proteinExistence type="predicted"/>
<dbReference type="Gene3D" id="1.20.5.4130">
    <property type="match status" value="1"/>
</dbReference>
<dbReference type="AlphaFoldDB" id="A0AAE0AKS6"/>
<evidence type="ECO:0000256" key="1">
    <source>
        <dbReference type="ARBA" id="ARBA00022737"/>
    </source>
</evidence>
<evidence type="ECO:0000313" key="6">
    <source>
        <dbReference type="Proteomes" id="UP001281410"/>
    </source>
</evidence>
<dbReference type="InterPro" id="IPR041118">
    <property type="entry name" value="Rx_N"/>
</dbReference>
<reference evidence="5" key="1">
    <citation type="journal article" date="2023" name="Plant J.">
        <title>Genome sequences and population genomics provide insights into the demographic history, inbreeding, and mutation load of two 'living fossil' tree species of Dipteronia.</title>
        <authorList>
            <person name="Feng Y."/>
            <person name="Comes H.P."/>
            <person name="Chen J."/>
            <person name="Zhu S."/>
            <person name="Lu R."/>
            <person name="Zhang X."/>
            <person name="Li P."/>
            <person name="Qiu J."/>
            <person name="Olsen K.M."/>
            <person name="Qiu Y."/>
        </authorList>
    </citation>
    <scope>NUCLEOTIDE SEQUENCE</scope>
    <source>
        <strain evidence="5">NBL</strain>
    </source>
</reference>
<name>A0AAE0AKS6_9ROSI</name>
<keyword evidence="2" id="KW-0547">Nucleotide-binding</keyword>
<organism evidence="5 6">
    <name type="scientific">Dipteronia sinensis</name>
    <dbReference type="NCBI Taxonomy" id="43782"/>
    <lineage>
        <taxon>Eukaryota</taxon>
        <taxon>Viridiplantae</taxon>
        <taxon>Streptophyta</taxon>
        <taxon>Embryophyta</taxon>
        <taxon>Tracheophyta</taxon>
        <taxon>Spermatophyta</taxon>
        <taxon>Magnoliopsida</taxon>
        <taxon>eudicotyledons</taxon>
        <taxon>Gunneridae</taxon>
        <taxon>Pentapetalae</taxon>
        <taxon>rosids</taxon>
        <taxon>malvids</taxon>
        <taxon>Sapindales</taxon>
        <taxon>Sapindaceae</taxon>
        <taxon>Hippocastanoideae</taxon>
        <taxon>Acereae</taxon>
        <taxon>Dipteronia</taxon>
    </lineage>
</organism>
<dbReference type="EMBL" id="JANJYJ010000004">
    <property type="protein sequence ID" value="KAK3219898.1"/>
    <property type="molecule type" value="Genomic_DNA"/>
</dbReference>
<feature type="domain" description="Disease resistance N-terminal" evidence="4">
    <location>
        <begin position="10"/>
        <end position="63"/>
    </location>
</feature>
<protein>
    <recommendedName>
        <fullName evidence="4">Disease resistance N-terminal domain-containing protein</fullName>
    </recommendedName>
</protein>
<evidence type="ECO:0000256" key="3">
    <source>
        <dbReference type="ARBA" id="ARBA00022821"/>
    </source>
</evidence>
<keyword evidence="6" id="KW-1185">Reference proteome</keyword>
<dbReference type="GO" id="GO:0000166">
    <property type="term" value="F:nucleotide binding"/>
    <property type="evidence" value="ECO:0007669"/>
    <property type="project" value="UniProtKB-KW"/>
</dbReference>
<accession>A0AAE0AKS6</accession>